<reference evidence="2 3" key="1">
    <citation type="submission" date="2014-04" db="EMBL/GenBank/DDBJ databases">
        <authorList>
            <consortium name="DOE Joint Genome Institute"/>
            <person name="Kuo A."/>
            <person name="Martino E."/>
            <person name="Perotto S."/>
            <person name="Kohler A."/>
            <person name="Nagy L.G."/>
            <person name="Floudas D."/>
            <person name="Copeland A."/>
            <person name="Barry K.W."/>
            <person name="Cichocki N."/>
            <person name="Veneault-Fourrey C."/>
            <person name="LaButti K."/>
            <person name="Lindquist E.A."/>
            <person name="Lipzen A."/>
            <person name="Lundell T."/>
            <person name="Morin E."/>
            <person name="Murat C."/>
            <person name="Sun H."/>
            <person name="Tunlid A."/>
            <person name="Henrissat B."/>
            <person name="Grigoriev I.V."/>
            <person name="Hibbett D.S."/>
            <person name="Martin F."/>
            <person name="Nordberg H.P."/>
            <person name="Cantor M.N."/>
            <person name="Hua S.X."/>
        </authorList>
    </citation>
    <scope>NUCLEOTIDE SEQUENCE [LARGE SCALE GENOMIC DNA]</scope>
    <source>
        <strain evidence="2 3">Zn</strain>
    </source>
</reference>
<accession>A0A0C3HZJ4</accession>
<dbReference type="OrthoDB" id="4072855at2759"/>
<name>A0A0C3HZJ4_OIDMZ</name>
<feature type="compositionally biased region" description="Acidic residues" evidence="1">
    <location>
        <begin position="28"/>
        <end position="38"/>
    </location>
</feature>
<protein>
    <submittedName>
        <fullName evidence="2">Uncharacterized protein</fullName>
    </submittedName>
</protein>
<evidence type="ECO:0000313" key="3">
    <source>
        <dbReference type="Proteomes" id="UP000054321"/>
    </source>
</evidence>
<dbReference type="Proteomes" id="UP000054321">
    <property type="component" value="Unassembled WGS sequence"/>
</dbReference>
<reference evidence="3" key="2">
    <citation type="submission" date="2015-01" db="EMBL/GenBank/DDBJ databases">
        <title>Evolutionary Origins and Diversification of the Mycorrhizal Mutualists.</title>
        <authorList>
            <consortium name="DOE Joint Genome Institute"/>
            <consortium name="Mycorrhizal Genomics Consortium"/>
            <person name="Kohler A."/>
            <person name="Kuo A."/>
            <person name="Nagy L.G."/>
            <person name="Floudas D."/>
            <person name="Copeland A."/>
            <person name="Barry K.W."/>
            <person name="Cichocki N."/>
            <person name="Veneault-Fourrey C."/>
            <person name="LaButti K."/>
            <person name="Lindquist E.A."/>
            <person name="Lipzen A."/>
            <person name="Lundell T."/>
            <person name="Morin E."/>
            <person name="Murat C."/>
            <person name="Riley R."/>
            <person name="Ohm R."/>
            <person name="Sun H."/>
            <person name="Tunlid A."/>
            <person name="Henrissat B."/>
            <person name="Grigoriev I.V."/>
            <person name="Hibbett D.S."/>
            <person name="Martin F."/>
        </authorList>
    </citation>
    <scope>NUCLEOTIDE SEQUENCE [LARGE SCALE GENOMIC DNA]</scope>
    <source>
        <strain evidence="3">Zn</strain>
    </source>
</reference>
<proteinExistence type="predicted"/>
<evidence type="ECO:0000313" key="2">
    <source>
        <dbReference type="EMBL" id="KIN07597.1"/>
    </source>
</evidence>
<sequence length="132" mass="14231">MKVGGLAQQQSAWEVCDLETDTAVLADDHEDEDEDEDVPPLSQGSTNSDVSVLPRGVGKRRFNLDEDEMAEEREVVAVSGGRIIAVPRRKGPSKSNGVVHIVGQENLDADMDFGEADFLDYGLVDEVAMAGV</sequence>
<gene>
    <name evidence="2" type="ORF">OIDMADRAFT_16224</name>
</gene>
<dbReference type="HOGENOM" id="CLU_1917654_0_0_1"/>
<evidence type="ECO:0000256" key="1">
    <source>
        <dbReference type="SAM" id="MobiDB-lite"/>
    </source>
</evidence>
<dbReference type="InParanoid" id="A0A0C3HZJ4"/>
<feature type="region of interest" description="Disordered" evidence="1">
    <location>
        <begin position="20"/>
        <end position="53"/>
    </location>
</feature>
<dbReference type="EMBL" id="KN832870">
    <property type="protein sequence ID" value="KIN07597.1"/>
    <property type="molecule type" value="Genomic_DNA"/>
</dbReference>
<keyword evidence="3" id="KW-1185">Reference proteome</keyword>
<dbReference type="AlphaFoldDB" id="A0A0C3HZJ4"/>
<organism evidence="2 3">
    <name type="scientific">Oidiodendron maius (strain Zn)</name>
    <dbReference type="NCBI Taxonomy" id="913774"/>
    <lineage>
        <taxon>Eukaryota</taxon>
        <taxon>Fungi</taxon>
        <taxon>Dikarya</taxon>
        <taxon>Ascomycota</taxon>
        <taxon>Pezizomycotina</taxon>
        <taxon>Leotiomycetes</taxon>
        <taxon>Leotiomycetes incertae sedis</taxon>
        <taxon>Myxotrichaceae</taxon>
        <taxon>Oidiodendron</taxon>
    </lineage>
</organism>